<dbReference type="PANTHER" id="PTHR23242">
    <property type="entry name" value="TRANSCRIPTION FACTOR HOXA13"/>
    <property type="match status" value="1"/>
</dbReference>
<evidence type="ECO:0000313" key="4">
    <source>
        <dbReference type="Proteomes" id="UP001596174"/>
    </source>
</evidence>
<feature type="transmembrane region" description="Helical" evidence="2">
    <location>
        <begin position="80"/>
        <end position="98"/>
    </location>
</feature>
<keyword evidence="2" id="KW-0812">Transmembrane</keyword>
<dbReference type="Pfam" id="PF10935">
    <property type="entry name" value="DUF2637"/>
    <property type="match status" value="1"/>
</dbReference>
<feature type="transmembrane region" description="Helical" evidence="2">
    <location>
        <begin position="48"/>
        <end position="73"/>
    </location>
</feature>
<comment type="caution">
    <text evidence="3">The sequence shown here is derived from an EMBL/GenBank/DDBJ whole genome shotgun (WGS) entry which is preliminary data.</text>
</comment>
<gene>
    <name evidence="3" type="ORF">ACFP3V_27210</name>
</gene>
<evidence type="ECO:0000256" key="1">
    <source>
        <dbReference type="SAM" id="MobiDB-lite"/>
    </source>
</evidence>
<protein>
    <submittedName>
        <fullName evidence="3">DUF2637 domain-containing protein</fullName>
    </submittedName>
</protein>
<organism evidence="3 4">
    <name type="scientific">Streptacidiphilus monticola</name>
    <dbReference type="NCBI Taxonomy" id="2161674"/>
    <lineage>
        <taxon>Bacteria</taxon>
        <taxon>Bacillati</taxon>
        <taxon>Actinomycetota</taxon>
        <taxon>Actinomycetes</taxon>
        <taxon>Kitasatosporales</taxon>
        <taxon>Streptomycetaceae</taxon>
        <taxon>Streptacidiphilus</taxon>
    </lineage>
</organism>
<accession>A0ABW1GB49</accession>
<dbReference type="PANTHER" id="PTHR23242:SF9">
    <property type="entry name" value="TRANSCRIPTION FACTOR HOXA13"/>
    <property type="match status" value="1"/>
</dbReference>
<evidence type="ECO:0000256" key="2">
    <source>
        <dbReference type="SAM" id="Phobius"/>
    </source>
</evidence>
<reference evidence="4" key="1">
    <citation type="journal article" date="2019" name="Int. J. Syst. Evol. Microbiol.">
        <title>The Global Catalogue of Microorganisms (GCM) 10K type strain sequencing project: providing services to taxonomists for standard genome sequencing and annotation.</title>
        <authorList>
            <consortium name="The Broad Institute Genomics Platform"/>
            <consortium name="The Broad Institute Genome Sequencing Center for Infectious Disease"/>
            <person name="Wu L."/>
            <person name="Ma J."/>
        </authorList>
    </citation>
    <scope>NUCLEOTIDE SEQUENCE [LARGE SCALE GENOMIC DNA]</scope>
    <source>
        <strain evidence="4">JCM 4816</strain>
    </source>
</reference>
<keyword evidence="2" id="KW-0472">Membrane</keyword>
<keyword evidence="4" id="KW-1185">Reference proteome</keyword>
<feature type="transmembrane region" description="Helical" evidence="2">
    <location>
        <begin position="104"/>
        <end position="124"/>
    </location>
</feature>
<dbReference type="EMBL" id="JBHSQJ010000138">
    <property type="protein sequence ID" value="MFC5910879.1"/>
    <property type="molecule type" value="Genomic_DNA"/>
</dbReference>
<sequence length="427" mass="46407">MADRPAITKAHRALIGMVATGAFIIAGIGFAGSYAAVRVLATRKGFGVFAYVFPVGVDVGIAVLLALDLVLTWMRIPFPLLRQAAWLLTAGTIVFNAASSWGDALAMGMHAIIPVLFIVVVEAARHAVGRIADITADRHMESVRLIRWVLSPIPTFRLWRKMKLWELRSYDEVVRLEQNRLVYRAHLRAQYGRLWRRQAPIETVLPLKLAKYGVPLDLELVKSRPVQVLQAEPQLVGAPTQPVGAVGAAAAPAAPAAPPPLVGPAPNPAAVAVDVLKRISVSRYRRPLQDPDAVPAPETGPQSVEEPVAEAPAAEPLLQAPAFPAQSVPADGQLDTRGVAFLKGRPQEEEGAEAWFAPRSAPNAQMDTEDADRYVDAFINFTEDFGFEPDAEKLSLYLGENGTQVPPGELQRLWPLMGVRYQARMEA</sequence>
<dbReference type="RefSeq" id="WP_380588824.1">
    <property type="nucleotide sequence ID" value="NZ_JBHSQJ010000138.1"/>
</dbReference>
<dbReference type="InterPro" id="IPR021235">
    <property type="entry name" value="DUF2637"/>
</dbReference>
<evidence type="ECO:0000313" key="3">
    <source>
        <dbReference type="EMBL" id="MFC5910879.1"/>
    </source>
</evidence>
<proteinExistence type="predicted"/>
<keyword evidence="2" id="KW-1133">Transmembrane helix</keyword>
<name>A0ABW1GB49_9ACTN</name>
<feature type="region of interest" description="Disordered" evidence="1">
    <location>
        <begin position="286"/>
        <end position="309"/>
    </location>
</feature>
<feature type="transmembrane region" description="Helical" evidence="2">
    <location>
        <begin position="12"/>
        <end position="36"/>
    </location>
</feature>
<dbReference type="Proteomes" id="UP001596174">
    <property type="component" value="Unassembled WGS sequence"/>
</dbReference>